<keyword evidence="2" id="KW-1185">Reference proteome</keyword>
<dbReference type="Proteomes" id="UP000190890">
    <property type="component" value="Unassembled WGS sequence"/>
</dbReference>
<evidence type="ECO:0000313" key="2">
    <source>
        <dbReference type="Proteomes" id="UP000190890"/>
    </source>
</evidence>
<proteinExistence type="predicted"/>
<evidence type="ECO:0000313" key="1">
    <source>
        <dbReference type="EMBL" id="OOM72926.1"/>
    </source>
</evidence>
<dbReference type="STRING" id="29367.CLPUN_46290"/>
<reference evidence="1 2" key="1">
    <citation type="submission" date="2016-05" db="EMBL/GenBank/DDBJ databases">
        <title>Microbial solvent formation.</title>
        <authorList>
            <person name="Poehlein A."/>
            <person name="Montoya Solano J.D."/>
            <person name="Flitsch S."/>
            <person name="Krabben P."/>
            <person name="Duerre P."/>
            <person name="Daniel R."/>
        </authorList>
    </citation>
    <scope>NUCLEOTIDE SEQUENCE [LARGE SCALE GENOMIC DNA]</scope>
    <source>
        <strain evidence="1 2">DSM 2619</strain>
    </source>
</reference>
<accession>A0A1S8T574</accession>
<dbReference type="EMBL" id="LZZM01000219">
    <property type="protein sequence ID" value="OOM72926.1"/>
    <property type="molecule type" value="Genomic_DNA"/>
</dbReference>
<name>A0A1S8T574_9CLOT</name>
<organism evidence="1 2">
    <name type="scientific">Clostridium puniceum</name>
    <dbReference type="NCBI Taxonomy" id="29367"/>
    <lineage>
        <taxon>Bacteria</taxon>
        <taxon>Bacillati</taxon>
        <taxon>Bacillota</taxon>
        <taxon>Clostridia</taxon>
        <taxon>Eubacteriales</taxon>
        <taxon>Clostridiaceae</taxon>
        <taxon>Clostridium</taxon>
    </lineage>
</organism>
<dbReference type="RefSeq" id="WP_077849549.1">
    <property type="nucleotide sequence ID" value="NZ_LZZM01000219.1"/>
</dbReference>
<comment type="caution">
    <text evidence="1">The sequence shown here is derived from an EMBL/GenBank/DDBJ whole genome shotgun (WGS) entry which is preliminary data.</text>
</comment>
<sequence>MSNHEGDVFNEIVRTVHGNTDKAINGAMFETGTVLGTLTATGLKLDNFDKEYKDYLVLDYLKLNDSYYTEATTCTASHRHEFKTPEHIKKLEVGDRVLVAQFGADNVIIGRVVPHG</sequence>
<protein>
    <submittedName>
        <fullName evidence="1">Uncharacterized protein</fullName>
    </submittedName>
</protein>
<dbReference type="AlphaFoldDB" id="A0A1S8T574"/>
<gene>
    <name evidence="1" type="ORF">CLPUN_46290</name>
</gene>